<dbReference type="VEuPathDB" id="VectorBase:ADIR001532"/>
<evidence type="ECO:0000313" key="1">
    <source>
        <dbReference type="EnsemblMetazoa" id="ADIR001532-PA"/>
    </source>
</evidence>
<dbReference type="Proteomes" id="UP000075884">
    <property type="component" value="Unassembled WGS sequence"/>
</dbReference>
<proteinExistence type="predicted"/>
<dbReference type="AlphaFoldDB" id="A0A182N1M4"/>
<keyword evidence="2" id="KW-1185">Reference proteome</keyword>
<accession>A0A182N1M4</accession>
<evidence type="ECO:0000313" key="2">
    <source>
        <dbReference type="Proteomes" id="UP000075884"/>
    </source>
</evidence>
<name>A0A182N1M4_9DIPT</name>
<reference evidence="1" key="2">
    <citation type="submission" date="2020-05" db="UniProtKB">
        <authorList>
            <consortium name="EnsemblMetazoa"/>
        </authorList>
    </citation>
    <scope>IDENTIFICATION</scope>
    <source>
        <strain evidence="1">WRAIR2</strain>
    </source>
</reference>
<organism evidence="1 2">
    <name type="scientific">Anopheles dirus</name>
    <dbReference type="NCBI Taxonomy" id="7168"/>
    <lineage>
        <taxon>Eukaryota</taxon>
        <taxon>Metazoa</taxon>
        <taxon>Ecdysozoa</taxon>
        <taxon>Arthropoda</taxon>
        <taxon>Hexapoda</taxon>
        <taxon>Insecta</taxon>
        <taxon>Pterygota</taxon>
        <taxon>Neoptera</taxon>
        <taxon>Endopterygota</taxon>
        <taxon>Diptera</taxon>
        <taxon>Nematocera</taxon>
        <taxon>Culicoidea</taxon>
        <taxon>Culicidae</taxon>
        <taxon>Anophelinae</taxon>
        <taxon>Anopheles</taxon>
    </lineage>
</organism>
<sequence>MEALTNPDAIDRKNMRIGSLQKLKRINRRGAKNRWIRGRKTRPQWSWTRIAFQHTWQLLDQCLQFGRRYLPAGVLDDVLLPVDDVEEPILVEVPDVAGTDPPVRSHHAGGGVRIAVVPGEGYLHAQLDLTRCPGWQWPLARLLVHDPGFGAGLKRADTVVSVPAAAGRERHQARLGHAVSDLNERVRGQTGPQPGVQLLGDAGPTTQQQLQGGQLRRAAPRLVCEQIRLVGREERDRDTVALHQFDRQLRCVWGACDDARRLRYRADHEGREAGQPVLVASRFQQILHMRVALNTCLEQYVGGIDRDLSSTVPYHLQDATLAKHQHRPRDTEHVRKVRRGERWIERVDGNAECEAGKHHRGHVLAVARRERCHRRILAIPELGHVLGDAHCALVHLASGHPAIFAVVDTYLHDVLCIAPLQHGQDQLPEALVDVEQGWRGQTGPDMGGRIVEGATSAWDYTFTSHYT</sequence>
<protein>
    <submittedName>
        <fullName evidence="1">Uncharacterized protein</fullName>
    </submittedName>
</protein>
<dbReference type="EnsemblMetazoa" id="ADIR001532-RA">
    <property type="protein sequence ID" value="ADIR001532-PA"/>
    <property type="gene ID" value="ADIR001532"/>
</dbReference>
<reference evidence="2" key="1">
    <citation type="submission" date="2013-03" db="EMBL/GenBank/DDBJ databases">
        <title>The Genome Sequence of Anopheles dirus WRAIR2.</title>
        <authorList>
            <consortium name="The Broad Institute Genomics Platform"/>
            <person name="Neafsey D.E."/>
            <person name="Walton C."/>
            <person name="Walker B."/>
            <person name="Young S.K."/>
            <person name="Zeng Q."/>
            <person name="Gargeya S."/>
            <person name="Fitzgerald M."/>
            <person name="Haas B."/>
            <person name="Abouelleil A."/>
            <person name="Allen A.W."/>
            <person name="Alvarado L."/>
            <person name="Arachchi H.M."/>
            <person name="Berlin A.M."/>
            <person name="Chapman S.B."/>
            <person name="Gainer-Dewar J."/>
            <person name="Goldberg J."/>
            <person name="Griggs A."/>
            <person name="Gujja S."/>
            <person name="Hansen M."/>
            <person name="Howarth C."/>
            <person name="Imamovic A."/>
            <person name="Ireland A."/>
            <person name="Larimer J."/>
            <person name="McCowan C."/>
            <person name="Murphy C."/>
            <person name="Pearson M."/>
            <person name="Poon T.W."/>
            <person name="Priest M."/>
            <person name="Roberts A."/>
            <person name="Saif S."/>
            <person name="Shea T."/>
            <person name="Sisk P."/>
            <person name="Sykes S."/>
            <person name="Wortman J."/>
            <person name="Nusbaum C."/>
            <person name="Birren B."/>
        </authorList>
    </citation>
    <scope>NUCLEOTIDE SEQUENCE [LARGE SCALE GENOMIC DNA]</scope>
    <source>
        <strain evidence="2">WRAIR2</strain>
    </source>
</reference>